<dbReference type="OrthoDB" id="19653at2759"/>
<dbReference type="Proteomes" id="UP000800200">
    <property type="component" value="Unassembled WGS sequence"/>
</dbReference>
<name>A0A6A6F082_9PEZI</name>
<sequence length="97" mass="11268">MENYEGRLWLVAGLAAQIEFHCRYLRARTTTFFDHLFYLPQDSSTLLQRSKSHLASLITKMASTPAIRLVNFHIYKTSYKKVGDHEIEVNVLLPKNI</sequence>
<dbReference type="AlphaFoldDB" id="A0A6A6F082"/>
<reference evidence="1" key="1">
    <citation type="journal article" date="2020" name="Stud. Mycol.">
        <title>101 Dothideomycetes genomes: a test case for predicting lifestyles and emergence of pathogens.</title>
        <authorList>
            <person name="Haridas S."/>
            <person name="Albert R."/>
            <person name="Binder M."/>
            <person name="Bloem J."/>
            <person name="Labutti K."/>
            <person name="Salamov A."/>
            <person name="Andreopoulos B."/>
            <person name="Baker S."/>
            <person name="Barry K."/>
            <person name="Bills G."/>
            <person name="Bluhm B."/>
            <person name="Cannon C."/>
            <person name="Castanera R."/>
            <person name="Culley D."/>
            <person name="Daum C."/>
            <person name="Ezra D."/>
            <person name="Gonzalez J."/>
            <person name="Henrissat B."/>
            <person name="Kuo A."/>
            <person name="Liang C."/>
            <person name="Lipzen A."/>
            <person name="Lutzoni F."/>
            <person name="Magnuson J."/>
            <person name="Mondo S."/>
            <person name="Nolan M."/>
            <person name="Ohm R."/>
            <person name="Pangilinan J."/>
            <person name="Park H.-J."/>
            <person name="Ramirez L."/>
            <person name="Alfaro M."/>
            <person name="Sun H."/>
            <person name="Tritt A."/>
            <person name="Yoshinaga Y."/>
            <person name="Zwiers L.-H."/>
            <person name="Turgeon B."/>
            <person name="Goodwin S."/>
            <person name="Spatafora J."/>
            <person name="Crous P."/>
            <person name="Grigoriev I."/>
        </authorList>
    </citation>
    <scope>NUCLEOTIDE SEQUENCE</scope>
    <source>
        <strain evidence="1">CBS 207.26</strain>
    </source>
</reference>
<evidence type="ECO:0000313" key="2">
    <source>
        <dbReference type="Proteomes" id="UP000800200"/>
    </source>
</evidence>
<evidence type="ECO:0000313" key="1">
    <source>
        <dbReference type="EMBL" id="KAF2195780.1"/>
    </source>
</evidence>
<keyword evidence="2" id="KW-1185">Reference proteome</keyword>
<organism evidence="1 2">
    <name type="scientific">Zopfia rhizophila CBS 207.26</name>
    <dbReference type="NCBI Taxonomy" id="1314779"/>
    <lineage>
        <taxon>Eukaryota</taxon>
        <taxon>Fungi</taxon>
        <taxon>Dikarya</taxon>
        <taxon>Ascomycota</taxon>
        <taxon>Pezizomycotina</taxon>
        <taxon>Dothideomycetes</taxon>
        <taxon>Dothideomycetes incertae sedis</taxon>
        <taxon>Zopfiaceae</taxon>
        <taxon>Zopfia</taxon>
    </lineage>
</organism>
<dbReference type="EMBL" id="ML994610">
    <property type="protein sequence ID" value="KAF2195780.1"/>
    <property type="molecule type" value="Genomic_DNA"/>
</dbReference>
<proteinExistence type="predicted"/>
<protein>
    <submittedName>
        <fullName evidence="1">Uncharacterized protein</fullName>
    </submittedName>
</protein>
<accession>A0A6A6F082</accession>
<gene>
    <name evidence="1" type="ORF">K469DRAFT_758665</name>
</gene>